<dbReference type="PANTHER" id="PTHR21682">
    <property type="entry name" value="COILED-COIL DOMAIN-CONTAINING PROTEIN 149"/>
    <property type="match status" value="1"/>
</dbReference>
<sequence>MLDSAYANVDALSTELHATKLQLSSKCEAIKILTQRLEETKKEAEQFKLMAEQLQERYRSLKQTLGSDVSSSPSVNCPPRKAFINLKVKLNESEMHNRILETELNNIRRRNSELLNDIAVLQKSCARSQPEAFENSSNEKKSFSAQERESLIAQLELKTMECVRLKRDLEICNDEKQELLLELNVRKESLLLDSFDKSAEGDVESILRENKVLSRQVIKLEAEKRLLAQSLAKYNECDGPNKSQQLSGSFSSLVNDFENDPVDNEVPRLGDEVCSNEDLCRAASEGTVMDKPPGGP</sequence>
<name>A0A5K3FCB6_MESCO</name>
<organism evidence="4">
    <name type="scientific">Mesocestoides corti</name>
    <name type="common">Flatworm</name>
    <dbReference type="NCBI Taxonomy" id="53468"/>
    <lineage>
        <taxon>Eukaryota</taxon>
        <taxon>Metazoa</taxon>
        <taxon>Spiralia</taxon>
        <taxon>Lophotrochozoa</taxon>
        <taxon>Platyhelminthes</taxon>
        <taxon>Cestoda</taxon>
        <taxon>Eucestoda</taxon>
        <taxon>Cyclophyllidea</taxon>
        <taxon>Mesocestoididae</taxon>
        <taxon>Mesocestoides</taxon>
    </lineage>
</organism>
<feature type="coiled-coil region" evidence="3">
    <location>
        <begin position="162"/>
        <end position="223"/>
    </location>
</feature>
<dbReference type="AlphaFoldDB" id="A0A5K3FCB6"/>
<reference evidence="4" key="1">
    <citation type="submission" date="2019-11" db="UniProtKB">
        <authorList>
            <consortium name="WormBaseParasite"/>
        </authorList>
    </citation>
    <scope>IDENTIFICATION</scope>
</reference>
<dbReference type="WBParaSite" id="MCU_007182-RA">
    <property type="protein sequence ID" value="MCU_007182-RA"/>
    <property type="gene ID" value="MCU_007182"/>
</dbReference>
<feature type="coiled-coil region" evidence="3">
    <location>
        <begin position="23"/>
        <end position="64"/>
    </location>
</feature>
<dbReference type="PANTHER" id="PTHR21682:SF2">
    <property type="entry name" value="COILED-COIL DOMAIN-CONTAINING PROTEIN 149"/>
    <property type="match status" value="1"/>
</dbReference>
<accession>A0A5K3FCB6</accession>
<feature type="coiled-coil region" evidence="3">
    <location>
        <begin position="90"/>
        <end position="124"/>
    </location>
</feature>
<evidence type="ECO:0000256" key="1">
    <source>
        <dbReference type="ARBA" id="ARBA00005872"/>
    </source>
</evidence>
<proteinExistence type="inferred from homology"/>
<dbReference type="Pfam" id="PF09789">
    <property type="entry name" value="CC149"/>
    <property type="match status" value="1"/>
</dbReference>
<evidence type="ECO:0000256" key="3">
    <source>
        <dbReference type="SAM" id="Coils"/>
    </source>
</evidence>
<evidence type="ECO:0000313" key="4">
    <source>
        <dbReference type="WBParaSite" id="MCU_007182-RA"/>
    </source>
</evidence>
<comment type="similarity">
    <text evidence="1">Belongs to the CCDC149 family.</text>
</comment>
<keyword evidence="2 3" id="KW-0175">Coiled coil</keyword>
<dbReference type="InterPro" id="IPR019179">
    <property type="entry name" value="CC149"/>
</dbReference>
<protein>
    <submittedName>
        <fullName evidence="4">Centrosomal protein of 162 kDa</fullName>
    </submittedName>
</protein>
<evidence type="ECO:0000256" key="2">
    <source>
        <dbReference type="ARBA" id="ARBA00023054"/>
    </source>
</evidence>